<protein>
    <submittedName>
        <fullName evidence="1">Uncharacterized protein</fullName>
    </submittedName>
</protein>
<accession>A0ABQ8WB24</accession>
<evidence type="ECO:0000313" key="1">
    <source>
        <dbReference type="EMBL" id="KAJ5262026.1"/>
    </source>
</evidence>
<dbReference type="Proteomes" id="UP001220256">
    <property type="component" value="Unassembled WGS sequence"/>
</dbReference>
<organism evidence="1 2">
    <name type="scientific">Penicillium chrysogenum</name>
    <name type="common">Penicillium notatum</name>
    <dbReference type="NCBI Taxonomy" id="5076"/>
    <lineage>
        <taxon>Eukaryota</taxon>
        <taxon>Fungi</taxon>
        <taxon>Dikarya</taxon>
        <taxon>Ascomycota</taxon>
        <taxon>Pezizomycotina</taxon>
        <taxon>Eurotiomycetes</taxon>
        <taxon>Eurotiomycetidae</taxon>
        <taxon>Eurotiales</taxon>
        <taxon>Aspergillaceae</taxon>
        <taxon>Penicillium</taxon>
        <taxon>Penicillium chrysogenum species complex</taxon>
    </lineage>
</organism>
<reference evidence="1 2" key="1">
    <citation type="journal article" date="2023" name="IMA Fungus">
        <title>Comparative genomic study of the Penicillium genus elucidates a diverse pangenome and 15 lateral gene transfer events.</title>
        <authorList>
            <person name="Petersen C."/>
            <person name="Sorensen T."/>
            <person name="Nielsen M.R."/>
            <person name="Sondergaard T.E."/>
            <person name="Sorensen J.L."/>
            <person name="Fitzpatrick D.A."/>
            <person name="Frisvad J.C."/>
            <person name="Nielsen K.L."/>
        </authorList>
    </citation>
    <scope>NUCLEOTIDE SEQUENCE [LARGE SCALE GENOMIC DNA]</scope>
    <source>
        <strain evidence="1 2">IBT 3361</strain>
    </source>
</reference>
<gene>
    <name evidence="1" type="ORF">N7505_008893</name>
</gene>
<dbReference type="EMBL" id="JAPVEB010000006">
    <property type="protein sequence ID" value="KAJ5262026.1"/>
    <property type="molecule type" value="Genomic_DNA"/>
</dbReference>
<keyword evidence="2" id="KW-1185">Reference proteome</keyword>
<proteinExistence type="predicted"/>
<sequence length="60" mass="6492">MNIPKTAPGLYERLMSEARATLETGGSYSPSSPVWTGRVNIVQVANDQSVELRTSDPEAL</sequence>
<comment type="caution">
    <text evidence="1">The sequence shown here is derived from an EMBL/GenBank/DDBJ whole genome shotgun (WGS) entry which is preliminary data.</text>
</comment>
<evidence type="ECO:0000313" key="2">
    <source>
        <dbReference type="Proteomes" id="UP001220256"/>
    </source>
</evidence>
<name>A0ABQ8WB24_PENCH</name>